<dbReference type="FunCoup" id="A0A0D1EA70">
    <property type="interactions" value="535"/>
</dbReference>
<dbReference type="RefSeq" id="XP_011386406.1">
    <property type="nucleotide sequence ID" value="XM_011388104.1"/>
</dbReference>
<dbReference type="InParanoid" id="A0A0D1EA70"/>
<gene>
    <name evidence="5" type="ORF">UMAG_00579</name>
</gene>
<dbReference type="PANTHER" id="PTHR22767">
    <property type="entry name" value="N-TERMINAL ACETYLTRANSFERASE-RELATED"/>
    <property type="match status" value="1"/>
</dbReference>
<dbReference type="GO" id="GO:0005737">
    <property type="term" value="C:cytoplasm"/>
    <property type="evidence" value="ECO:0000318"/>
    <property type="project" value="GO_Central"/>
</dbReference>
<dbReference type="Pfam" id="PF07719">
    <property type="entry name" value="TPR_2"/>
    <property type="match status" value="1"/>
</dbReference>
<dbReference type="EMBL" id="CM003140">
    <property type="protein sequence ID" value="KIS72161.1"/>
    <property type="molecule type" value="Genomic_DNA"/>
</dbReference>
<dbReference type="Proteomes" id="UP000000561">
    <property type="component" value="Chromosome 1"/>
</dbReference>
<dbReference type="STRING" id="237631.A0A0D1EA70"/>
<evidence type="ECO:0000256" key="2">
    <source>
        <dbReference type="ARBA" id="ARBA00022803"/>
    </source>
</evidence>
<evidence type="ECO:0000256" key="3">
    <source>
        <dbReference type="PROSITE-ProRule" id="PRU00339"/>
    </source>
</evidence>
<dbReference type="eggNOG" id="KOG1156">
    <property type="taxonomic scope" value="Eukaryota"/>
</dbReference>
<feature type="repeat" description="TPR" evidence="3">
    <location>
        <begin position="80"/>
        <end position="113"/>
    </location>
</feature>
<dbReference type="InterPro" id="IPR011990">
    <property type="entry name" value="TPR-like_helical_dom_sf"/>
</dbReference>
<dbReference type="KEGG" id="uma:UMAG_00579"/>
<accession>A0A0D1EA70</accession>
<dbReference type="PIRSF" id="PIRSF000422">
    <property type="entry name" value="N-terminal-AcTrfase-A_aux_su"/>
    <property type="match status" value="1"/>
</dbReference>
<dbReference type="GO" id="GO:0031415">
    <property type="term" value="C:NatA complex"/>
    <property type="evidence" value="ECO:0000318"/>
    <property type="project" value="GO_Central"/>
</dbReference>
<evidence type="ECO:0000256" key="4">
    <source>
        <dbReference type="SAM" id="MobiDB-lite"/>
    </source>
</evidence>
<feature type="region of interest" description="Disordered" evidence="4">
    <location>
        <begin position="856"/>
        <end position="893"/>
    </location>
</feature>
<evidence type="ECO:0000313" key="5">
    <source>
        <dbReference type="EMBL" id="KIS72161.1"/>
    </source>
</evidence>
<dbReference type="GO" id="GO:0010698">
    <property type="term" value="F:acetyltransferase activator activity"/>
    <property type="evidence" value="ECO:0000318"/>
    <property type="project" value="GO_Central"/>
</dbReference>
<dbReference type="SMART" id="SM00028">
    <property type="entry name" value="TPR"/>
    <property type="match status" value="3"/>
</dbReference>
<keyword evidence="6" id="KW-1185">Reference proteome</keyword>
<dbReference type="GeneID" id="23561839"/>
<feature type="compositionally biased region" description="Basic and acidic residues" evidence="4">
    <location>
        <begin position="856"/>
        <end position="871"/>
    </location>
</feature>
<dbReference type="InterPro" id="IPR021183">
    <property type="entry name" value="NatA_aux_su"/>
</dbReference>
<dbReference type="Pfam" id="PF12569">
    <property type="entry name" value="NatA_aux_su"/>
    <property type="match status" value="1"/>
</dbReference>
<keyword evidence="2 3" id="KW-0802">TPR repeat</keyword>
<dbReference type="PROSITE" id="PS50005">
    <property type="entry name" value="TPR"/>
    <property type="match status" value="1"/>
</dbReference>
<sequence length="893" mass="100010">MPPKRAALPTKERGLFQRLIQEYETKKYKLGLKTADTILKKFPDHGETVAMKGLLLGSIHRREEGIELAKKGVRLDLTSFICWHALGILHRQDKNYEEAIKCYTQALRIEGGGNINLLRESAFLQLQLRNYPPMVENRLTLLRMQPHLRMNWVGLAVAHHLAGSLDAAVRVLEGYENVMRDIPDRSYEYSEVLLYHASILEEQTKFQESLNIIEAGEKHIVDIRGKQEAQARCLAGLEKKDEAEALWRQLIQSNPENKRYFAGLLNLLGISQSSSDSKAVEVFKGLQADHPKSTAAKRLALIHATGDDFRAHATAYLKSALVKGVPSLFSDLKSLYQDATKQAAVEEIVEMLRLEWAPTSAPSADGTDPPTSYLWSLYYLAQHYSLTGDSQKALHYIDSAISHSSTLPELHMVRARILKRAGDLLGASSAMTDARLLDGQDRFLNSKAAKYLLRVNDTEEAERVVGLFTKPDAPSPTYDLNEMQALWYLVEEAESHLRECNYAMALKRLSQLDQTFQEFWDDQLDFHSYCMRKMTLRSYVQLVRFEDQLRTHPVYMRAATAAVHIYTLLHDNPSTPALIESAKADEDAALAGLSESEKKKVLKKQRQAEAKRLAKAEAEAAEKKKKLEEAAANGESVEDAGPKPDLDPKGLEIFKDAKDKPLKLAEKWVRFLQTHSSSKAATWTATFEVAVRDNNWLLATRAVSQLHKIEGTTAKVVEMLVRLKSKLPELSAAPKPIGSVIECALANIVAADKPIATLYAESLQSDTSSTPESVLYNAKTALLLDRRDEAIALLLNLPSTILDLKRPRAKNQALETALLARTLLAELSQESLPEYDQKASAVFPLANAFKSKDVLEAEKRHREEQRHKWAKADAVQEGEVTDSNGTVSHEPLM</sequence>
<dbReference type="PANTHER" id="PTHR22767:SF2">
    <property type="entry name" value="N(ALPHA)-ACETYLTRANSFERASE 15_16, ISOFORM A"/>
    <property type="match status" value="1"/>
</dbReference>
<evidence type="ECO:0000313" key="6">
    <source>
        <dbReference type="Proteomes" id="UP000000561"/>
    </source>
</evidence>
<dbReference type="InterPro" id="IPR013105">
    <property type="entry name" value="TPR_2"/>
</dbReference>
<proteinExistence type="predicted"/>
<dbReference type="OMA" id="MEMRADY"/>
<evidence type="ECO:0000256" key="1">
    <source>
        <dbReference type="ARBA" id="ARBA00022737"/>
    </source>
</evidence>
<evidence type="ECO:0008006" key="7">
    <source>
        <dbReference type="Google" id="ProtNLM"/>
    </source>
</evidence>
<dbReference type="SUPFAM" id="SSF81901">
    <property type="entry name" value="HCP-like"/>
    <property type="match status" value="1"/>
</dbReference>
<dbReference type="SUPFAM" id="SSF48452">
    <property type="entry name" value="TPR-like"/>
    <property type="match status" value="1"/>
</dbReference>
<dbReference type="Gene3D" id="1.25.40.1010">
    <property type="match status" value="1"/>
</dbReference>
<dbReference type="VEuPathDB" id="FungiDB:UMAG_00579"/>
<organism evidence="5 6">
    <name type="scientific">Mycosarcoma maydis</name>
    <name type="common">Corn smut fungus</name>
    <name type="synonym">Ustilago maydis</name>
    <dbReference type="NCBI Taxonomy" id="5270"/>
    <lineage>
        <taxon>Eukaryota</taxon>
        <taxon>Fungi</taxon>
        <taxon>Dikarya</taxon>
        <taxon>Basidiomycota</taxon>
        <taxon>Ustilaginomycotina</taxon>
        <taxon>Ustilaginomycetes</taxon>
        <taxon>Ustilaginales</taxon>
        <taxon>Ustilaginaceae</taxon>
        <taxon>Mycosarcoma</taxon>
    </lineage>
</organism>
<keyword evidence="1" id="KW-0677">Repeat</keyword>
<feature type="region of interest" description="Disordered" evidence="4">
    <location>
        <begin position="626"/>
        <end position="645"/>
    </location>
</feature>
<protein>
    <recommendedName>
        <fullName evidence="7">N-terminal acetyltransferase 1</fullName>
    </recommendedName>
</protein>
<reference evidence="5 6" key="1">
    <citation type="journal article" date="2006" name="Nature">
        <title>Insights from the genome of the biotrophic fungal plant pathogen Ustilago maydis.</title>
        <authorList>
            <person name="Kamper J."/>
            <person name="Kahmann R."/>
            <person name="Bolker M."/>
            <person name="Ma L.J."/>
            <person name="Brefort T."/>
            <person name="Saville B.J."/>
            <person name="Banuett F."/>
            <person name="Kronstad J.W."/>
            <person name="Gold S.E."/>
            <person name="Muller O."/>
            <person name="Perlin M.H."/>
            <person name="Wosten H.A."/>
            <person name="de Vries R."/>
            <person name="Ruiz-Herrera J."/>
            <person name="Reynaga-Pena C.G."/>
            <person name="Snetselaar K."/>
            <person name="McCann M."/>
            <person name="Perez-Martin J."/>
            <person name="Feldbrugge M."/>
            <person name="Basse C.W."/>
            <person name="Steinberg G."/>
            <person name="Ibeas J.I."/>
            <person name="Holloman W."/>
            <person name="Guzman P."/>
            <person name="Farman M."/>
            <person name="Stajich J.E."/>
            <person name="Sentandreu R."/>
            <person name="Gonzalez-Prieto J.M."/>
            <person name="Kennell J.C."/>
            <person name="Molina L."/>
            <person name="Schirawski J."/>
            <person name="Mendoza-Mendoza A."/>
            <person name="Greilinger D."/>
            <person name="Munch K."/>
            <person name="Rossel N."/>
            <person name="Scherer M."/>
            <person name="Vranes M."/>
            <person name="Ladendorf O."/>
            <person name="Vincon V."/>
            <person name="Fuchs U."/>
            <person name="Sandrock B."/>
            <person name="Meng S."/>
            <person name="Ho E.C."/>
            <person name="Cahill M.J."/>
            <person name="Boyce K.J."/>
            <person name="Klose J."/>
            <person name="Klosterman S.J."/>
            <person name="Deelstra H.J."/>
            <person name="Ortiz-Castellanos L."/>
            <person name="Li W."/>
            <person name="Sanchez-Alonso P."/>
            <person name="Schreier P.H."/>
            <person name="Hauser-Hahn I."/>
            <person name="Vaupel M."/>
            <person name="Koopmann E."/>
            <person name="Friedrich G."/>
            <person name="Voss H."/>
            <person name="Schluter T."/>
            <person name="Margolis J."/>
            <person name="Platt D."/>
            <person name="Swimmer C."/>
            <person name="Gnirke A."/>
            <person name="Chen F."/>
            <person name="Vysotskaia V."/>
            <person name="Mannhaupt G."/>
            <person name="Guldener U."/>
            <person name="Munsterkotter M."/>
            <person name="Haase D."/>
            <person name="Oesterheld M."/>
            <person name="Mewes H.W."/>
            <person name="Mauceli E.W."/>
            <person name="DeCaprio D."/>
            <person name="Wade C.M."/>
            <person name="Butler J."/>
            <person name="Young S."/>
            <person name="Jaffe D.B."/>
            <person name="Calvo S."/>
            <person name="Nusbaum C."/>
            <person name="Galagan J."/>
            <person name="Birren B.W."/>
        </authorList>
    </citation>
    <scope>NUCLEOTIDE SEQUENCE [LARGE SCALE GENOMIC DNA]</scope>
    <source>
        <strain evidence="6">DSM 14603 / FGSC 9021 / UM521</strain>
    </source>
</reference>
<dbReference type="InterPro" id="IPR019734">
    <property type="entry name" value="TPR_rpt"/>
</dbReference>
<dbReference type="AlphaFoldDB" id="A0A0D1EA70"/>
<dbReference type="Gene3D" id="1.25.40.1040">
    <property type="match status" value="1"/>
</dbReference>
<dbReference type="OrthoDB" id="10263032at2759"/>
<name>A0A0D1EA70_MYCMD</name>
<dbReference type="FunFam" id="1.25.40.1040:FF:000003">
    <property type="entry name" value="N-terminal acetyltransferase A, auxiliary subunit"/>
    <property type="match status" value="1"/>
</dbReference>